<keyword evidence="7" id="KW-0406">Ion transport</keyword>
<feature type="transmembrane region" description="Helical" evidence="7">
    <location>
        <begin position="296"/>
        <end position="314"/>
    </location>
</feature>
<dbReference type="Proteomes" id="UP000005239">
    <property type="component" value="Unassembled WGS sequence"/>
</dbReference>
<evidence type="ECO:0000313" key="8">
    <source>
        <dbReference type="EnsemblMetazoa" id="PPA06806.1"/>
    </source>
</evidence>
<dbReference type="InterPro" id="IPR036259">
    <property type="entry name" value="MFS_trans_sf"/>
</dbReference>
<reference evidence="9" key="1">
    <citation type="journal article" date="2008" name="Nat. Genet.">
        <title>The Pristionchus pacificus genome provides a unique perspective on nematode lifestyle and parasitism.</title>
        <authorList>
            <person name="Dieterich C."/>
            <person name="Clifton S.W."/>
            <person name="Schuster L.N."/>
            <person name="Chinwalla A."/>
            <person name="Delehaunty K."/>
            <person name="Dinkelacker I."/>
            <person name="Fulton L."/>
            <person name="Fulton R."/>
            <person name="Godfrey J."/>
            <person name="Minx P."/>
            <person name="Mitreva M."/>
            <person name="Roeseler W."/>
            <person name="Tian H."/>
            <person name="Witte H."/>
            <person name="Yang S.P."/>
            <person name="Wilson R.K."/>
            <person name="Sommer R.J."/>
        </authorList>
    </citation>
    <scope>NUCLEOTIDE SEQUENCE [LARGE SCALE GENOMIC DNA]</scope>
    <source>
        <strain evidence="9">PS312</strain>
    </source>
</reference>
<dbReference type="GO" id="GO:0005381">
    <property type="term" value="F:iron ion transmembrane transporter activity"/>
    <property type="evidence" value="ECO:0007669"/>
    <property type="project" value="UniProtKB-UniRule"/>
</dbReference>
<sequence length="505" mass="55025">MKKSVQQALLYAAYMCTCLEDRGWSFAISLCMQLLGGMQLVSIEQLAEGMAQARVSQSLFLIQMGFSGAVGCAVDLRSERKWGMIMCLLGNNFSIIASCGLFAICLSIERTAWVYTVCLLLGMLFCSSYRVFVMAEKNLSSRDWVLVLVNDKEEGRALASCSIVSLVIKGALLASLYGSNERLRVKEDKSEEDKPELPASKLEEEEPSIGKRIATLFTVLVTYYRQTVFPAAFGMALLFMTVLGFDGLAIGYGESVGLPENILGFFRSFGSAAGVAGAIMYAVFERKYGVLKTGMVGMITQQICLILAVISIWLPGSPWNPSSYFDTLTWSSWWQSFIGSFAPSPEAPTASPPPPATIDWSTWTTSEGASVASIFSFLIGISTARFGLWMADLAITHIMQIATPESQRNTVFGVHNAICQAFSVMKDLLVIALPSPSTFGLCILISFGFVCTGFAAYIYYVIKTTNATERQKLISRKPTSNSAEEAAQNNNIVNNGNTVLSSSDK</sequence>
<dbReference type="AlphaFoldDB" id="A0A2A6CVJ4"/>
<reference evidence="8" key="2">
    <citation type="submission" date="2022-06" db="UniProtKB">
        <authorList>
            <consortium name="EnsemblMetazoa"/>
        </authorList>
    </citation>
    <scope>IDENTIFICATION</scope>
    <source>
        <strain evidence="8">PS312</strain>
    </source>
</reference>
<feature type="transmembrane region" description="Helical" evidence="7">
    <location>
        <begin position="369"/>
        <end position="391"/>
    </location>
</feature>
<accession>A0A8R1U5L1</accession>
<evidence type="ECO:0000256" key="6">
    <source>
        <dbReference type="ARBA" id="ARBA00023136"/>
    </source>
</evidence>
<keyword evidence="5 7" id="KW-1133">Transmembrane helix</keyword>
<feature type="transmembrane region" description="Helical" evidence="7">
    <location>
        <begin position="438"/>
        <end position="462"/>
    </location>
</feature>
<evidence type="ECO:0000256" key="5">
    <source>
        <dbReference type="ARBA" id="ARBA00022989"/>
    </source>
</evidence>
<evidence type="ECO:0000313" key="9">
    <source>
        <dbReference type="Proteomes" id="UP000005239"/>
    </source>
</evidence>
<feature type="transmembrane region" description="Helical" evidence="7">
    <location>
        <begin position="264"/>
        <end position="284"/>
    </location>
</feature>
<name>A0A2A6CVJ4_PRIPA</name>
<comment type="similarity">
    <text evidence="2 7">Belongs to the ferroportin (FP) (TC 2.A.100) family. SLC40A subfamily.</text>
</comment>
<dbReference type="SUPFAM" id="SSF103473">
    <property type="entry name" value="MFS general substrate transporter"/>
    <property type="match status" value="1"/>
</dbReference>
<evidence type="ECO:0000256" key="1">
    <source>
        <dbReference type="ARBA" id="ARBA00004141"/>
    </source>
</evidence>
<proteinExistence type="inferred from homology"/>
<evidence type="ECO:0000256" key="2">
    <source>
        <dbReference type="ARBA" id="ARBA00006279"/>
    </source>
</evidence>
<keyword evidence="9" id="KW-1185">Reference proteome</keyword>
<evidence type="ECO:0000256" key="7">
    <source>
        <dbReference type="RuleBase" id="RU365065"/>
    </source>
</evidence>
<comment type="subcellular location">
    <subcellularLocation>
        <location evidence="1 7">Membrane</location>
        <topology evidence="1 7">Multi-pass membrane protein</topology>
    </subcellularLocation>
</comment>
<dbReference type="InterPro" id="IPR009716">
    <property type="entry name" value="Ferroportin-1"/>
</dbReference>
<feature type="transmembrane region" description="Helical" evidence="7">
    <location>
        <begin position="412"/>
        <end position="432"/>
    </location>
</feature>
<protein>
    <recommendedName>
        <fullName evidence="7">Solute carrier family 40 member</fullName>
    </recommendedName>
</protein>
<dbReference type="EnsemblMetazoa" id="PPA06806.1">
    <property type="protein sequence ID" value="PPA06806.1"/>
    <property type="gene ID" value="WBGene00096360"/>
</dbReference>
<feature type="transmembrane region" description="Helical" evidence="7">
    <location>
        <begin position="228"/>
        <end position="252"/>
    </location>
</feature>
<dbReference type="OrthoDB" id="648861at2759"/>
<feature type="transmembrane region" description="Helical" evidence="7">
    <location>
        <begin position="113"/>
        <end position="135"/>
    </location>
</feature>
<dbReference type="PANTHER" id="PTHR11660">
    <property type="entry name" value="SOLUTE CARRIER FAMILY 40 MEMBER"/>
    <property type="match status" value="1"/>
</dbReference>
<organism evidence="8 9">
    <name type="scientific">Pristionchus pacificus</name>
    <name type="common">Parasitic nematode worm</name>
    <dbReference type="NCBI Taxonomy" id="54126"/>
    <lineage>
        <taxon>Eukaryota</taxon>
        <taxon>Metazoa</taxon>
        <taxon>Ecdysozoa</taxon>
        <taxon>Nematoda</taxon>
        <taxon>Chromadorea</taxon>
        <taxon>Rhabditida</taxon>
        <taxon>Rhabditina</taxon>
        <taxon>Diplogasteromorpha</taxon>
        <taxon>Diplogasteroidea</taxon>
        <taxon>Neodiplogasteridae</taxon>
        <taxon>Pristionchus</taxon>
    </lineage>
</organism>
<evidence type="ECO:0000256" key="4">
    <source>
        <dbReference type="ARBA" id="ARBA00022692"/>
    </source>
</evidence>
<accession>A0A2A6CVJ4</accession>
<dbReference type="PANTHER" id="PTHR11660:SF69">
    <property type="entry name" value="SOLUTE CARRIER FAMILY 40 MEMBER"/>
    <property type="match status" value="1"/>
</dbReference>
<dbReference type="Pfam" id="PF06963">
    <property type="entry name" value="FPN1"/>
    <property type="match status" value="2"/>
</dbReference>
<feature type="transmembrane region" description="Helical" evidence="7">
    <location>
        <begin position="82"/>
        <end position="106"/>
    </location>
</feature>
<keyword evidence="4 7" id="KW-0812">Transmembrane</keyword>
<keyword evidence="3 7" id="KW-0813">Transport</keyword>
<comment type="function">
    <text evidence="7">May be involved in iron transport and iron homeostasis.</text>
</comment>
<evidence type="ECO:0000256" key="3">
    <source>
        <dbReference type="ARBA" id="ARBA00022448"/>
    </source>
</evidence>
<gene>
    <name evidence="8" type="primary">WBGene00096360</name>
</gene>
<comment type="caution">
    <text evidence="7">Lacks conserved residue(s) required for the propagation of feature annotation.</text>
</comment>
<dbReference type="GO" id="GO:0016020">
    <property type="term" value="C:membrane"/>
    <property type="evidence" value="ECO:0007669"/>
    <property type="project" value="UniProtKB-SubCell"/>
</dbReference>
<keyword evidence="6 7" id="KW-0472">Membrane</keyword>